<keyword evidence="4" id="KW-0256">Endoplasmic reticulum</keyword>
<proteinExistence type="inferred from homology"/>
<feature type="region of interest" description="Disordered" evidence="7">
    <location>
        <begin position="151"/>
        <end position="193"/>
    </location>
</feature>
<comment type="similarity">
    <text evidence="2">Belongs to the TMEM208 family.</text>
</comment>
<evidence type="ECO:0000256" key="7">
    <source>
        <dbReference type="SAM" id="MobiDB-lite"/>
    </source>
</evidence>
<dbReference type="PANTHER" id="PTHR13505:SF7">
    <property type="entry name" value="TRANSMEMBRANE PROTEIN 208"/>
    <property type="match status" value="1"/>
</dbReference>
<evidence type="ECO:0000256" key="2">
    <source>
        <dbReference type="ARBA" id="ARBA00009950"/>
    </source>
</evidence>
<evidence type="ECO:0000256" key="4">
    <source>
        <dbReference type="ARBA" id="ARBA00022824"/>
    </source>
</evidence>
<accession>A0A0F7SRR9</accession>
<organism evidence="9">
    <name type="scientific">Phaffia rhodozyma</name>
    <name type="common">Yeast</name>
    <name type="synonym">Xanthophyllomyces dendrorhous</name>
    <dbReference type="NCBI Taxonomy" id="264483"/>
    <lineage>
        <taxon>Eukaryota</taxon>
        <taxon>Fungi</taxon>
        <taxon>Dikarya</taxon>
        <taxon>Basidiomycota</taxon>
        <taxon>Agaricomycotina</taxon>
        <taxon>Tremellomycetes</taxon>
        <taxon>Cystofilobasidiales</taxon>
        <taxon>Mrakiaceae</taxon>
        <taxon>Phaffia</taxon>
    </lineage>
</organism>
<dbReference type="AlphaFoldDB" id="A0A0F7SRR9"/>
<reference evidence="9" key="1">
    <citation type="submission" date="2014-08" db="EMBL/GenBank/DDBJ databases">
        <authorList>
            <person name="Sharma Rahul"/>
            <person name="Thines Marco"/>
        </authorList>
    </citation>
    <scope>NUCLEOTIDE SEQUENCE</scope>
</reference>
<dbReference type="Pfam" id="PF05620">
    <property type="entry name" value="TMEM208_SND2"/>
    <property type="match status" value="1"/>
</dbReference>
<evidence type="ECO:0000256" key="3">
    <source>
        <dbReference type="ARBA" id="ARBA00022692"/>
    </source>
</evidence>
<dbReference type="GO" id="GO:0006624">
    <property type="term" value="P:vacuolar protein processing"/>
    <property type="evidence" value="ECO:0007669"/>
    <property type="project" value="TreeGrafter"/>
</dbReference>
<dbReference type="GO" id="GO:0005773">
    <property type="term" value="C:vacuole"/>
    <property type="evidence" value="ECO:0007669"/>
    <property type="project" value="GOC"/>
</dbReference>
<keyword evidence="3 8" id="KW-0812">Transmembrane</keyword>
<feature type="transmembrane region" description="Helical" evidence="8">
    <location>
        <begin position="44"/>
        <end position="65"/>
    </location>
</feature>
<evidence type="ECO:0000256" key="8">
    <source>
        <dbReference type="SAM" id="Phobius"/>
    </source>
</evidence>
<comment type="subcellular location">
    <subcellularLocation>
        <location evidence="1">Endoplasmic reticulum membrane</location>
        <topology evidence="1">Multi-pass membrane protein</topology>
    </subcellularLocation>
</comment>
<feature type="transmembrane region" description="Helical" evidence="8">
    <location>
        <begin position="20"/>
        <end position="38"/>
    </location>
</feature>
<evidence type="ECO:0000313" key="9">
    <source>
        <dbReference type="EMBL" id="CED84887.1"/>
    </source>
</evidence>
<protein>
    <submittedName>
        <fullName evidence="9">Predicted membrane protein</fullName>
    </submittedName>
</protein>
<keyword evidence="6 8" id="KW-0472">Membrane</keyword>
<evidence type="ECO:0000256" key="6">
    <source>
        <dbReference type="ARBA" id="ARBA00023136"/>
    </source>
</evidence>
<name>A0A0F7SRR9_PHARH</name>
<dbReference type="PANTHER" id="PTHR13505">
    <property type="entry name" value="TRANSMEMBRANE PROTEIN 208"/>
    <property type="match status" value="1"/>
</dbReference>
<feature type="transmembrane region" description="Helical" evidence="8">
    <location>
        <begin position="117"/>
        <end position="136"/>
    </location>
</feature>
<dbReference type="InterPro" id="IPR008506">
    <property type="entry name" value="SND2/TMEM208"/>
</dbReference>
<dbReference type="EMBL" id="LN483166">
    <property type="protein sequence ID" value="CED84887.1"/>
    <property type="molecule type" value="Genomic_DNA"/>
</dbReference>
<sequence>MANASSKRITSSNQAALKRLTYTFGLTHAAHLILRFLLRPRPFFSGPSYLLTLLFLATGFAYSFLRTVGKPKRDRNGVLRGSVELEGNEGGVVEWVLDFFYFACGLQALTPLFGYKFYYLILVVPVFALYKVYTFASPLLFGRSGSSPTVTQARAGGDGAGPNGQKQEELTKTQAKKAKKMEKLERMQMNNRR</sequence>
<evidence type="ECO:0000256" key="5">
    <source>
        <dbReference type="ARBA" id="ARBA00022989"/>
    </source>
</evidence>
<evidence type="ECO:0000256" key="1">
    <source>
        <dbReference type="ARBA" id="ARBA00004477"/>
    </source>
</evidence>
<keyword evidence="5 8" id="KW-1133">Transmembrane helix</keyword>
<dbReference type="GO" id="GO:0005789">
    <property type="term" value="C:endoplasmic reticulum membrane"/>
    <property type="evidence" value="ECO:0007669"/>
    <property type="project" value="UniProtKB-SubCell"/>
</dbReference>